<reference evidence="3" key="1">
    <citation type="submission" date="2017-09" db="EMBL/GenBank/DDBJ databases">
        <title>Depth-based differentiation of microbial function through sediment-hosted aquifers and enrichment of novel symbionts in the deep terrestrial subsurface.</title>
        <authorList>
            <person name="Probst A.J."/>
            <person name="Ladd B."/>
            <person name="Jarett J.K."/>
            <person name="Geller-Mcgrath D.E."/>
            <person name="Sieber C.M.K."/>
            <person name="Emerson J.B."/>
            <person name="Anantharaman K."/>
            <person name="Thomas B.C."/>
            <person name="Malmstrom R."/>
            <person name="Stieglmeier M."/>
            <person name="Klingl A."/>
            <person name="Woyke T."/>
            <person name="Ryan C.M."/>
            <person name="Banfield J.F."/>
        </authorList>
    </citation>
    <scope>NUCLEOTIDE SEQUENCE [LARGE SCALE GENOMIC DNA]</scope>
</reference>
<gene>
    <name evidence="2" type="ORF">COU88_05460</name>
</gene>
<evidence type="ECO:0000313" key="2">
    <source>
        <dbReference type="EMBL" id="PJE62367.1"/>
    </source>
</evidence>
<keyword evidence="1" id="KW-0812">Transmembrane</keyword>
<dbReference type="EMBL" id="PFED01000219">
    <property type="protein sequence ID" value="PJE62367.1"/>
    <property type="molecule type" value="Genomic_DNA"/>
</dbReference>
<keyword evidence="1" id="KW-0472">Membrane</keyword>
<name>A0A2M8KR17_9BACT</name>
<protein>
    <recommendedName>
        <fullName evidence="4">Glycosyltransferase RgtA/B/C/D-like domain-containing protein</fullName>
    </recommendedName>
</protein>
<feature type="transmembrane region" description="Helical" evidence="1">
    <location>
        <begin position="121"/>
        <end position="138"/>
    </location>
</feature>
<evidence type="ECO:0000256" key="1">
    <source>
        <dbReference type="SAM" id="Phobius"/>
    </source>
</evidence>
<proteinExistence type="predicted"/>
<organism evidence="2 3">
    <name type="scientific">Candidatus Roizmanbacteria bacterium CG10_big_fil_rev_8_21_14_0_10_39_6</name>
    <dbReference type="NCBI Taxonomy" id="1974853"/>
    <lineage>
        <taxon>Bacteria</taxon>
        <taxon>Candidatus Roizmaniibacteriota</taxon>
    </lineage>
</organism>
<feature type="transmembrane region" description="Helical" evidence="1">
    <location>
        <begin position="91"/>
        <end position="112"/>
    </location>
</feature>
<dbReference type="Proteomes" id="UP000229554">
    <property type="component" value="Unassembled WGS sequence"/>
</dbReference>
<accession>A0A2M8KR17</accession>
<keyword evidence="1" id="KW-1133">Transmembrane helix</keyword>
<evidence type="ECO:0008006" key="4">
    <source>
        <dbReference type="Google" id="ProtNLM"/>
    </source>
</evidence>
<evidence type="ECO:0000313" key="3">
    <source>
        <dbReference type="Proteomes" id="UP000229554"/>
    </source>
</evidence>
<dbReference type="AlphaFoldDB" id="A0A2M8KR17"/>
<feature type="transmembrane region" description="Helical" evidence="1">
    <location>
        <begin position="218"/>
        <end position="241"/>
    </location>
</feature>
<comment type="caution">
    <text evidence="2">The sequence shown here is derived from an EMBL/GenBank/DDBJ whole genome shotgun (WGS) entry which is preliminary data.</text>
</comment>
<feature type="transmembrane region" description="Helical" evidence="1">
    <location>
        <begin position="181"/>
        <end position="206"/>
    </location>
</feature>
<sequence length="249" mass="28431">MAIVSLILIFVIFFARLFYPHVSVFYIPDSVNSDVFHVNLSQKIYLSEILKSGHLPFITQDIANGFPLLGESQIGAISIFNLLLYRFLDPIIAFNLTYLLGFIFMGLFLYLLGKHLYQNRFLAYILAISYSFSGIVIMKLTHQGILQSVFLIPVVLYFYIRGIGNFNIRSALIAGFFCGQQFLFGHFFIATGTSINILIMFLYSYITNNKDRRSEFLYFGLFTLSTILVSLPQLVQSYIFYAHSARSAA</sequence>
<feature type="transmembrane region" description="Helical" evidence="1">
    <location>
        <begin position="144"/>
        <end position="160"/>
    </location>
</feature>